<protein>
    <recommendedName>
        <fullName evidence="1">Cyanovirin-N domain-containing protein</fullName>
    </recommendedName>
</protein>
<keyword evidence="3" id="KW-1185">Reference proteome</keyword>
<comment type="caution">
    <text evidence="2">The sequence shown here is derived from an EMBL/GenBank/DDBJ whole genome shotgun (WGS) entry which is preliminary data.</text>
</comment>
<proteinExistence type="predicted"/>
<reference evidence="2" key="1">
    <citation type="journal article" date="2020" name="Fungal Divers.">
        <title>Resolving the Mortierellaceae phylogeny through synthesis of multi-gene phylogenetics and phylogenomics.</title>
        <authorList>
            <person name="Vandepol N."/>
            <person name="Liber J."/>
            <person name="Desiro A."/>
            <person name="Na H."/>
            <person name="Kennedy M."/>
            <person name="Barry K."/>
            <person name="Grigoriev I.V."/>
            <person name="Miller A.N."/>
            <person name="O'Donnell K."/>
            <person name="Stajich J.E."/>
            <person name="Bonito G."/>
        </authorList>
    </citation>
    <scope>NUCLEOTIDE SEQUENCE</scope>
    <source>
        <strain evidence="2">NRRL 28262</strain>
    </source>
</reference>
<feature type="domain" description="Cyanovirin-N" evidence="1">
    <location>
        <begin position="3"/>
        <end position="92"/>
    </location>
</feature>
<dbReference type="Gene3D" id="2.30.60.10">
    <property type="entry name" value="Cyanovirin-N"/>
    <property type="match status" value="1"/>
</dbReference>
<name>A0AAD4DGA3_9FUNG</name>
<dbReference type="AlphaFoldDB" id="A0AAD4DGA3"/>
<dbReference type="Pfam" id="PF08881">
    <property type="entry name" value="CVNH"/>
    <property type="match status" value="1"/>
</dbReference>
<dbReference type="InterPro" id="IPR011058">
    <property type="entry name" value="Cyanovirin-N"/>
</dbReference>
<dbReference type="Proteomes" id="UP001194580">
    <property type="component" value="Unassembled WGS sequence"/>
</dbReference>
<accession>A0AAD4DGA3</accession>
<evidence type="ECO:0000313" key="3">
    <source>
        <dbReference type="Proteomes" id="UP001194580"/>
    </source>
</evidence>
<sequence>MTSCQDCKEAWNPTSFDLDQVLGNNHGHFVWDQKRFSESAQDTILNSETAQLSATLGTGYYETADDANSEDPENDDTIALADRIQNKGGYLTFV</sequence>
<evidence type="ECO:0000259" key="1">
    <source>
        <dbReference type="Pfam" id="PF08881"/>
    </source>
</evidence>
<evidence type="ECO:0000313" key="2">
    <source>
        <dbReference type="EMBL" id="KAG0277406.1"/>
    </source>
</evidence>
<organism evidence="2 3">
    <name type="scientific">Linnemannia exigua</name>
    <dbReference type="NCBI Taxonomy" id="604196"/>
    <lineage>
        <taxon>Eukaryota</taxon>
        <taxon>Fungi</taxon>
        <taxon>Fungi incertae sedis</taxon>
        <taxon>Mucoromycota</taxon>
        <taxon>Mortierellomycotina</taxon>
        <taxon>Mortierellomycetes</taxon>
        <taxon>Mortierellales</taxon>
        <taxon>Mortierellaceae</taxon>
        <taxon>Linnemannia</taxon>
    </lineage>
</organism>
<gene>
    <name evidence="2" type="ORF">BGZ95_005987</name>
</gene>
<dbReference type="EMBL" id="JAAAIL010000278">
    <property type="protein sequence ID" value="KAG0277406.1"/>
    <property type="molecule type" value="Genomic_DNA"/>
</dbReference>
<dbReference type="InterPro" id="IPR036673">
    <property type="entry name" value="Cyanovirin-N_sf"/>
</dbReference>
<dbReference type="SUPFAM" id="SSF51322">
    <property type="entry name" value="Cyanovirin-N"/>
    <property type="match status" value="1"/>
</dbReference>